<accession>A0A561F233</accession>
<evidence type="ECO:0000256" key="1">
    <source>
        <dbReference type="SAM" id="MobiDB-lite"/>
    </source>
</evidence>
<comment type="caution">
    <text evidence="2">The sequence shown here is derived from an EMBL/GenBank/DDBJ whole genome shotgun (WGS) entry which is preliminary data.</text>
</comment>
<reference evidence="2 3" key="1">
    <citation type="submission" date="2019-06" db="EMBL/GenBank/DDBJ databases">
        <title>Sequencing the genomes of 1000 actinobacteria strains.</title>
        <authorList>
            <person name="Klenk H.-P."/>
        </authorList>
    </citation>
    <scope>NUCLEOTIDE SEQUENCE [LARGE SCALE GENOMIC DNA]</scope>
    <source>
        <strain evidence="2 3">DSM 41649</strain>
    </source>
</reference>
<feature type="compositionally biased region" description="Low complexity" evidence="1">
    <location>
        <begin position="50"/>
        <end position="60"/>
    </location>
</feature>
<dbReference type="RefSeq" id="WP_145797025.1">
    <property type="nucleotide sequence ID" value="NZ_BAAABR010000013.1"/>
</dbReference>
<proteinExistence type="predicted"/>
<evidence type="ECO:0000313" key="2">
    <source>
        <dbReference type="EMBL" id="TWE21923.1"/>
    </source>
</evidence>
<protein>
    <submittedName>
        <fullName evidence="2">Uncharacterized protein</fullName>
    </submittedName>
</protein>
<keyword evidence="3" id="KW-1185">Reference proteome</keyword>
<feature type="compositionally biased region" description="Low complexity" evidence="1">
    <location>
        <begin position="1"/>
        <end position="43"/>
    </location>
</feature>
<dbReference type="EMBL" id="VIVR01000001">
    <property type="protein sequence ID" value="TWE21923.1"/>
    <property type="molecule type" value="Genomic_DNA"/>
</dbReference>
<dbReference type="AlphaFoldDB" id="A0A561F233"/>
<feature type="region of interest" description="Disordered" evidence="1">
    <location>
        <begin position="1"/>
        <end position="60"/>
    </location>
</feature>
<sequence>MNHRSWPGSTSSTPPEPGTRAEAIAAAARVPATPIRTSRPRSATTRRRSSSANSSGDRLK</sequence>
<dbReference type="Proteomes" id="UP000318416">
    <property type="component" value="Unassembled WGS sequence"/>
</dbReference>
<evidence type="ECO:0000313" key="3">
    <source>
        <dbReference type="Proteomes" id="UP000318416"/>
    </source>
</evidence>
<organism evidence="2 3">
    <name type="scientific">Kitasatospora atroaurantiaca</name>
    <dbReference type="NCBI Taxonomy" id="285545"/>
    <lineage>
        <taxon>Bacteria</taxon>
        <taxon>Bacillati</taxon>
        <taxon>Actinomycetota</taxon>
        <taxon>Actinomycetes</taxon>
        <taxon>Kitasatosporales</taxon>
        <taxon>Streptomycetaceae</taxon>
        <taxon>Kitasatospora</taxon>
    </lineage>
</organism>
<gene>
    <name evidence="2" type="ORF">FB465_7178</name>
</gene>
<name>A0A561F233_9ACTN</name>